<keyword evidence="2" id="KW-1185">Reference proteome</keyword>
<sequence>MTAEVKLRAWGHTWVQLRSDWREYGKFGRAGRMVHEWFGVKVCVALLPLQWDSGYGQPQAQIYCRVKRLTSYC</sequence>
<name>W9QUF6_9ROSA</name>
<evidence type="ECO:0000313" key="1">
    <source>
        <dbReference type="EMBL" id="EXB38653.1"/>
    </source>
</evidence>
<gene>
    <name evidence="1" type="ORF">L484_014469</name>
</gene>
<dbReference type="Proteomes" id="UP000030645">
    <property type="component" value="Unassembled WGS sequence"/>
</dbReference>
<dbReference type="EMBL" id="KE343700">
    <property type="protein sequence ID" value="EXB38653.1"/>
    <property type="molecule type" value="Genomic_DNA"/>
</dbReference>
<reference evidence="2" key="1">
    <citation type="submission" date="2013-01" db="EMBL/GenBank/DDBJ databases">
        <title>Draft Genome Sequence of a Mulberry Tree, Morus notabilis C.K. Schneid.</title>
        <authorList>
            <person name="He N."/>
            <person name="Zhao S."/>
        </authorList>
    </citation>
    <scope>NUCLEOTIDE SEQUENCE</scope>
</reference>
<protein>
    <submittedName>
        <fullName evidence="1">Uncharacterized protein</fullName>
    </submittedName>
</protein>
<accession>W9QUF6</accession>
<evidence type="ECO:0000313" key="2">
    <source>
        <dbReference type="Proteomes" id="UP000030645"/>
    </source>
</evidence>
<organism evidence="1 2">
    <name type="scientific">Morus notabilis</name>
    <dbReference type="NCBI Taxonomy" id="981085"/>
    <lineage>
        <taxon>Eukaryota</taxon>
        <taxon>Viridiplantae</taxon>
        <taxon>Streptophyta</taxon>
        <taxon>Embryophyta</taxon>
        <taxon>Tracheophyta</taxon>
        <taxon>Spermatophyta</taxon>
        <taxon>Magnoliopsida</taxon>
        <taxon>eudicotyledons</taxon>
        <taxon>Gunneridae</taxon>
        <taxon>Pentapetalae</taxon>
        <taxon>rosids</taxon>
        <taxon>fabids</taxon>
        <taxon>Rosales</taxon>
        <taxon>Moraceae</taxon>
        <taxon>Moreae</taxon>
        <taxon>Morus</taxon>
    </lineage>
</organism>
<dbReference type="AlphaFoldDB" id="W9QUF6"/>
<proteinExistence type="predicted"/>